<keyword evidence="5 6" id="KW-0233">DNA recombination</keyword>
<comment type="function">
    <text evidence="1 6">Required for the transposition of the insertion element.</text>
</comment>
<keyword evidence="6" id="KW-0814">Transposable element</keyword>
<comment type="similarity">
    <text evidence="2 6">Belongs to the transposase mutator family.</text>
</comment>
<dbReference type="GO" id="GO:0003677">
    <property type="term" value="F:DNA binding"/>
    <property type="evidence" value="ECO:0007669"/>
    <property type="project" value="UniProtKB-UniRule"/>
</dbReference>
<evidence type="ECO:0000256" key="2">
    <source>
        <dbReference type="ARBA" id="ARBA00010961"/>
    </source>
</evidence>
<dbReference type="GO" id="GO:0006313">
    <property type="term" value="P:DNA transposition"/>
    <property type="evidence" value="ECO:0007669"/>
    <property type="project" value="UniProtKB-UniRule"/>
</dbReference>
<proteinExistence type="inferred from homology"/>
<dbReference type="Proteomes" id="UP000494170">
    <property type="component" value="Unassembled WGS sequence"/>
</dbReference>
<dbReference type="PANTHER" id="PTHR33217:SF8">
    <property type="entry name" value="MUTATOR FAMILY TRANSPOSASE"/>
    <property type="match status" value="1"/>
</dbReference>
<keyword evidence="3 6" id="KW-0815">Transposition</keyword>
<dbReference type="PANTHER" id="PTHR33217">
    <property type="entry name" value="TRANSPOSASE FOR INSERTION SEQUENCE ELEMENT IS1081"/>
    <property type="match status" value="1"/>
</dbReference>
<gene>
    <name evidence="7" type="ORF">BLA6863_04717</name>
</gene>
<protein>
    <recommendedName>
        <fullName evidence="6">Mutator family transposase</fullName>
    </recommendedName>
</protein>
<dbReference type="AlphaFoldDB" id="A0A6P2NTH0"/>
<dbReference type="PROSITE" id="PS01007">
    <property type="entry name" value="TRANSPOSASE_MUTATOR"/>
    <property type="match status" value="1"/>
</dbReference>
<evidence type="ECO:0000256" key="1">
    <source>
        <dbReference type="ARBA" id="ARBA00002190"/>
    </source>
</evidence>
<dbReference type="GO" id="GO:0004803">
    <property type="term" value="F:transposase activity"/>
    <property type="evidence" value="ECO:0007669"/>
    <property type="project" value="UniProtKB-UniRule"/>
</dbReference>
<accession>A0A6P2NTH0</accession>
<dbReference type="EMBL" id="CABVPY010000033">
    <property type="protein sequence ID" value="VWB98253.1"/>
    <property type="molecule type" value="Genomic_DNA"/>
</dbReference>
<evidence type="ECO:0000256" key="5">
    <source>
        <dbReference type="ARBA" id="ARBA00023172"/>
    </source>
</evidence>
<organism evidence="7 8">
    <name type="scientific">Burkholderia lata (strain ATCC 17760 / DSM 23089 / LMG 22485 / NCIMB 9086 / R18194 / 383)</name>
    <dbReference type="NCBI Taxonomy" id="482957"/>
    <lineage>
        <taxon>Bacteria</taxon>
        <taxon>Pseudomonadati</taxon>
        <taxon>Pseudomonadota</taxon>
        <taxon>Betaproteobacteria</taxon>
        <taxon>Burkholderiales</taxon>
        <taxon>Burkholderiaceae</taxon>
        <taxon>Burkholderia</taxon>
        <taxon>Burkholderia cepacia complex</taxon>
    </lineage>
</organism>
<sequence>MVDGLKGFPEAINTVFPETTIQTCIAHLIRDSLDFASWKDRKAVAAVLKKVYRTATARRPPWRWTRLTLARGARNTPIAML</sequence>
<dbReference type="Pfam" id="PF00872">
    <property type="entry name" value="Transposase_mut"/>
    <property type="match status" value="1"/>
</dbReference>
<name>A0A6P2NTH0_BURL3</name>
<evidence type="ECO:0000256" key="6">
    <source>
        <dbReference type="RuleBase" id="RU365089"/>
    </source>
</evidence>
<evidence type="ECO:0000313" key="8">
    <source>
        <dbReference type="Proteomes" id="UP000494170"/>
    </source>
</evidence>
<evidence type="ECO:0000256" key="4">
    <source>
        <dbReference type="ARBA" id="ARBA00023125"/>
    </source>
</evidence>
<dbReference type="InterPro" id="IPR001207">
    <property type="entry name" value="Transposase_mutator"/>
</dbReference>
<evidence type="ECO:0000256" key="3">
    <source>
        <dbReference type="ARBA" id="ARBA00022578"/>
    </source>
</evidence>
<evidence type="ECO:0000313" key="7">
    <source>
        <dbReference type="EMBL" id="VWB98253.1"/>
    </source>
</evidence>
<keyword evidence="4 6" id="KW-0238">DNA-binding</keyword>
<reference evidence="7 8" key="1">
    <citation type="submission" date="2019-09" db="EMBL/GenBank/DDBJ databases">
        <authorList>
            <person name="Depoorter E."/>
        </authorList>
    </citation>
    <scope>NUCLEOTIDE SEQUENCE [LARGE SCALE GENOMIC DNA]</scope>
    <source>
        <strain evidence="7">LMG 6863</strain>
    </source>
</reference>